<evidence type="ECO:0000256" key="2">
    <source>
        <dbReference type="SAM" id="MobiDB-lite"/>
    </source>
</evidence>
<feature type="domain" description="Rab-GAP TBC" evidence="3">
    <location>
        <begin position="45"/>
        <end position="260"/>
    </location>
</feature>
<feature type="region of interest" description="Disordered" evidence="2">
    <location>
        <begin position="338"/>
        <end position="361"/>
    </location>
</feature>
<evidence type="ECO:0000259" key="3">
    <source>
        <dbReference type="PROSITE" id="PS50086"/>
    </source>
</evidence>
<evidence type="ECO:0000256" key="1">
    <source>
        <dbReference type="PROSITE-ProRule" id="PRU00023"/>
    </source>
</evidence>
<name>A0A8T1VQJ1_9STRA</name>
<feature type="region of interest" description="Disordered" evidence="2">
    <location>
        <begin position="652"/>
        <end position="688"/>
    </location>
</feature>
<gene>
    <name evidence="4" type="ORF">PHYPSEUDO_005035</name>
</gene>
<evidence type="ECO:0000313" key="5">
    <source>
        <dbReference type="Proteomes" id="UP000694044"/>
    </source>
</evidence>
<organism evidence="4 5">
    <name type="scientific">Phytophthora pseudosyringae</name>
    <dbReference type="NCBI Taxonomy" id="221518"/>
    <lineage>
        <taxon>Eukaryota</taxon>
        <taxon>Sar</taxon>
        <taxon>Stramenopiles</taxon>
        <taxon>Oomycota</taxon>
        <taxon>Peronosporomycetes</taxon>
        <taxon>Peronosporales</taxon>
        <taxon>Peronosporaceae</taxon>
        <taxon>Phytophthora</taxon>
    </lineage>
</organism>
<dbReference type="PANTHER" id="PTHR47219">
    <property type="entry name" value="RAB GTPASE-ACTIVATING PROTEIN 1-LIKE"/>
    <property type="match status" value="1"/>
</dbReference>
<dbReference type="PROSITE" id="PS50088">
    <property type="entry name" value="ANK_REPEAT"/>
    <property type="match status" value="1"/>
</dbReference>
<feature type="compositionally biased region" description="Low complexity" evidence="2">
    <location>
        <begin position="340"/>
        <end position="354"/>
    </location>
</feature>
<dbReference type="SMART" id="SM00248">
    <property type="entry name" value="ANK"/>
    <property type="match status" value="2"/>
</dbReference>
<dbReference type="EMBL" id="JAGDFM010000212">
    <property type="protein sequence ID" value="KAG7382303.1"/>
    <property type="molecule type" value="Genomic_DNA"/>
</dbReference>
<dbReference type="GO" id="GO:0031267">
    <property type="term" value="F:small GTPase binding"/>
    <property type="evidence" value="ECO:0007669"/>
    <property type="project" value="TreeGrafter"/>
</dbReference>
<dbReference type="PROSITE" id="PS50086">
    <property type="entry name" value="TBC_RABGAP"/>
    <property type="match status" value="1"/>
</dbReference>
<keyword evidence="5" id="KW-1185">Reference proteome</keyword>
<comment type="caution">
    <text evidence="4">The sequence shown here is derived from an EMBL/GenBank/DDBJ whole genome shotgun (WGS) entry which is preliminary data.</text>
</comment>
<reference evidence="4" key="1">
    <citation type="submission" date="2021-02" db="EMBL/GenBank/DDBJ databases">
        <authorList>
            <person name="Palmer J.M."/>
        </authorList>
    </citation>
    <scope>NUCLEOTIDE SEQUENCE</scope>
    <source>
        <strain evidence="4">SCRP734</strain>
    </source>
</reference>
<dbReference type="PANTHER" id="PTHR47219:SF9">
    <property type="entry name" value="GTPASE ACTIVATING PROTEIN AND CENTROSOME-ASSOCIATED, ISOFORM B"/>
    <property type="match status" value="1"/>
</dbReference>
<dbReference type="AlphaFoldDB" id="A0A8T1VQJ1"/>
<dbReference type="OrthoDB" id="294251at2759"/>
<feature type="compositionally biased region" description="Polar residues" evidence="2">
    <location>
        <begin position="674"/>
        <end position="688"/>
    </location>
</feature>
<dbReference type="GO" id="GO:0005096">
    <property type="term" value="F:GTPase activator activity"/>
    <property type="evidence" value="ECO:0007669"/>
    <property type="project" value="TreeGrafter"/>
</dbReference>
<dbReference type="InterPro" id="IPR000195">
    <property type="entry name" value="Rab-GAP-TBC_dom"/>
</dbReference>
<dbReference type="Pfam" id="PF00566">
    <property type="entry name" value="RabGAP-TBC"/>
    <property type="match status" value="1"/>
</dbReference>
<accession>A0A8T1VQJ1</accession>
<dbReference type="SMART" id="SM00164">
    <property type="entry name" value="TBC"/>
    <property type="match status" value="1"/>
</dbReference>
<protein>
    <recommendedName>
        <fullName evidence="3">Rab-GAP TBC domain-containing protein</fullName>
    </recommendedName>
</protein>
<keyword evidence="1" id="KW-0040">ANK repeat</keyword>
<proteinExistence type="predicted"/>
<dbReference type="Proteomes" id="UP000694044">
    <property type="component" value="Unassembled WGS sequence"/>
</dbReference>
<dbReference type="PROSITE" id="PS50297">
    <property type="entry name" value="ANK_REP_REGION"/>
    <property type="match status" value="1"/>
</dbReference>
<evidence type="ECO:0000313" key="4">
    <source>
        <dbReference type="EMBL" id="KAG7382303.1"/>
    </source>
</evidence>
<dbReference type="Pfam" id="PF12796">
    <property type="entry name" value="Ank_2"/>
    <property type="match status" value="1"/>
</dbReference>
<sequence length="768" mass="86071">MVPTGPTDSVSAPEPAPALLLNSRHRRHSNCDLREAGSPQMASRAGPEKKRQLFWRNVVKQFNFTDQSERELLLSLTGGICWMHMRVLPRDFVRRHREIYHLISTPEYERSGAIGRDVTRTFSIFERSQQHQLVAQQSALFRVLNAIAEAEDGYCQGMNFIAALFLVEGLSEADAYALFLYMLKKRHLAGIYHRSSTFLDEYLQHFEQMFIRDLPKLHAHLLAQGFAIPMYGIEWFTTLFSLSTKTDLACAIFDLFFVGVQDIFLRTGLAILKQLEAKLMCMTFEDFLREFKPLVRELDPYQVILQALALRPNPKMHREDTTAHVSREHFIRTMGAAAPSCSDTGASSSDSSSADGDEESVSSIGGFRLHRTLPPEMAEAIRSGNGSLVRQLWEAHVIRRRHSATASIVLANEILHFAIWYGRVSVACLAIDRCNADVDNRDDAGLTPLHFSVIRNQPDMVRLLLAHGARMQETSMRRLSPLELAHRWKRRDTTAARLVLEKEEVCLYCNAKFDVLALETAVCGHCEFRFCCKPQHALCIFKHQCPKANSSGGGRVRGFGRDRRLSEPTMAVLNICDEGLESNNEEEPALDLSKLGYSRSRGSSTSTATSISTVSRIGSSVTLSRSVSESSSLEFLSSTAFLGSPAAMSWLGSPRFEDSAPQTADPTKIEQDADTATAQENDSASTRPTWQVASRPLLEFPDRPEWYCNARECHCVFALFSQAVKCSRCDGDFCSEHVDGKTKHCFECRRDLVCSPRSLATSTAIKQS</sequence>
<dbReference type="InterPro" id="IPR050302">
    <property type="entry name" value="Rab_GAP_TBC_domain"/>
</dbReference>
<feature type="repeat" description="ANK" evidence="1">
    <location>
        <begin position="444"/>
        <end position="476"/>
    </location>
</feature>
<dbReference type="InterPro" id="IPR002110">
    <property type="entry name" value="Ankyrin_rpt"/>
</dbReference>